<dbReference type="Proteomes" id="UP000051966">
    <property type="component" value="Unassembled WGS sequence"/>
</dbReference>
<dbReference type="RefSeq" id="WP_056983523.1">
    <property type="nucleotide sequence ID" value="NZ_AZFY01000022.1"/>
</dbReference>
<dbReference type="OrthoDB" id="2328154at2"/>
<evidence type="ECO:0000313" key="3">
    <source>
        <dbReference type="Proteomes" id="UP000051966"/>
    </source>
</evidence>
<evidence type="ECO:0008006" key="4">
    <source>
        <dbReference type="Google" id="ProtNLM"/>
    </source>
</evidence>
<proteinExistence type="predicted"/>
<dbReference type="EMBL" id="AZFY01000022">
    <property type="protein sequence ID" value="KRM11500.1"/>
    <property type="molecule type" value="Genomic_DNA"/>
</dbReference>
<keyword evidence="1" id="KW-0732">Signal</keyword>
<evidence type="ECO:0000313" key="2">
    <source>
        <dbReference type="EMBL" id="KRM11500.1"/>
    </source>
</evidence>
<accession>A0A0R1WB27</accession>
<feature type="chain" id="PRO_5006412598" description="DUF4822 domain-containing protein" evidence="1">
    <location>
        <begin position="27"/>
        <end position="139"/>
    </location>
</feature>
<feature type="signal peptide" evidence="1">
    <location>
        <begin position="1"/>
        <end position="26"/>
    </location>
</feature>
<name>A0A0R1WB27_9LACO</name>
<organism evidence="2 3">
    <name type="scientific">Lentilactobacillus farraginis DSM 18382 = JCM 14108</name>
    <dbReference type="NCBI Taxonomy" id="1423743"/>
    <lineage>
        <taxon>Bacteria</taxon>
        <taxon>Bacillati</taxon>
        <taxon>Bacillota</taxon>
        <taxon>Bacilli</taxon>
        <taxon>Lactobacillales</taxon>
        <taxon>Lactobacillaceae</taxon>
        <taxon>Lentilactobacillus</taxon>
    </lineage>
</organism>
<gene>
    <name evidence="2" type="ORF">FD41_GL001357</name>
</gene>
<evidence type="ECO:0000256" key="1">
    <source>
        <dbReference type="SAM" id="SignalP"/>
    </source>
</evidence>
<comment type="caution">
    <text evidence="2">The sequence shown here is derived from an EMBL/GenBank/DDBJ whole genome shotgun (WGS) entry which is preliminary data.</text>
</comment>
<dbReference type="PATRIC" id="fig|1423743.5.peg.1409"/>
<dbReference type="AlphaFoldDB" id="A0A0R1WB27"/>
<reference evidence="2 3" key="1">
    <citation type="journal article" date="2015" name="Genome Announc.">
        <title>Expanding the biotechnology potential of lactobacilli through comparative genomics of 213 strains and associated genera.</title>
        <authorList>
            <person name="Sun Z."/>
            <person name="Harris H.M."/>
            <person name="McCann A."/>
            <person name="Guo C."/>
            <person name="Argimon S."/>
            <person name="Zhang W."/>
            <person name="Yang X."/>
            <person name="Jeffery I.B."/>
            <person name="Cooney J.C."/>
            <person name="Kagawa T.F."/>
            <person name="Liu W."/>
            <person name="Song Y."/>
            <person name="Salvetti E."/>
            <person name="Wrobel A."/>
            <person name="Rasinkangas P."/>
            <person name="Parkhill J."/>
            <person name="Rea M.C."/>
            <person name="O'Sullivan O."/>
            <person name="Ritari J."/>
            <person name="Douillard F.P."/>
            <person name="Paul Ross R."/>
            <person name="Yang R."/>
            <person name="Briner A.E."/>
            <person name="Felis G.E."/>
            <person name="de Vos W.M."/>
            <person name="Barrangou R."/>
            <person name="Klaenhammer T.R."/>
            <person name="Caufield P.W."/>
            <person name="Cui Y."/>
            <person name="Zhang H."/>
            <person name="O'Toole P.W."/>
        </authorList>
    </citation>
    <scope>NUCLEOTIDE SEQUENCE [LARGE SCALE GENOMIC DNA]</scope>
    <source>
        <strain evidence="2 3">DSM 18382</strain>
    </source>
</reference>
<protein>
    <recommendedName>
        <fullName evidence="4">DUF4822 domain-containing protein</fullName>
    </recommendedName>
</protein>
<sequence length="139" mass="15733">MQKRNVPILIGLTLGTLLTAGSAASAKNIPTKPIPAALRGTWKGAYRASDAGYPFKMIISKYALSQNGNRFYLQSNPTSKNPHDFIMSAKPNKKGYWKFTLTASHDNMYLKRIRKNGKPVLIRYSYDTHKKPVIQYLYH</sequence>
<keyword evidence="3" id="KW-1185">Reference proteome</keyword>